<dbReference type="EMBL" id="WHJG01000057">
    <property type="protein sequence ID" value="NHZ83629.1"/>
    <property type="molecule type" value="Genomic_DNA"/>
</dbReference>
<protein>
    <recommendedName>
        <fullName evidence="3">Gp5/Type VI secretion system Vgr protein OB-fold domain-containing protein</fullName>
    </recommendedName>
</protein>
<keyword evidence="2" id="KW-1185">Reference proteome</keyword>
<comment type="caution">
    <text evidence="1">The sequence shown here is derived from an EMBL/GenBank/DDBJ whole genome shotgun (WGS) entry which is preliminary data.</text>
</comment>
<accession>A0ABX0NJ01</accession>
<sequence length="152" mass="16027">MQKNAYKFKRAATVGQLDHCLAVVTSVNGTRCVLDYEGGQHSAFVATHVPALVVGQRVAFLNGGTDTTCLVVAAWPLAGHPAEPLLNFDASTGTLRIQAARLNLQALAMVELTCGETRIRLSLDGKVRIEGAEIVSAAIGSNRIEGASIDLN</sequence>
<name>A0ABX0NJ01_9BURK</name>
<dbReference type="RefSeq" id="WP_167093496.1">
    <property type="nucleotide sequence ID" value="NZ_WHJG01000057.1"/>
</dbReference>
<proteinExistence type="predicted"/>
<organism evidence="1 2">
    <name type="scientific">Massilia frigida</name>
    <dbReference type="NCBI Taxonomy" id="2609281"/>
    <lineage>
        <taxon>Bacteria</taxon>
        <taxon>Pseudomonadati</taxon>
        <taxon>Pseudomonadota</taxon>
        <taxon>Betaproteobacteria</taxon>
        <taxon>Burkholderiales</taxon>
        <taxon>Oxalobacteraceae</taxon>
        <taxon>Telluria group</taxon>
        <taxon>Massilia</taxon>
    </lineage>
</organism>
<evidence type="ECO:0000313" key="1">
    <source>
        <dbReference type="EMBL" id="NHZ83629.1"/>
    </source>
</evidence>
<gene>
    <name evidence="1" type="ORF">F2P44_30825</name>
</gene>
<evidence type="ECO:0000313" key="2">
    <source>
        <dbReference type="Proteomes" id="UP000621455"/>
    </source>
</evidence>
<dbReference type="Proteomes" id="UP000621455">
    <property type="component" value="Unassembled WGS sequence"/>
</dbReference>
<reference evidence="1 2" key="1">
    <citation type="submission" date="2019-10" db="EMBL/GenBank/DDBJ databases">
        <title>Taxonomy of Antarctic Massilia spp.: description of Massilia rubra sp. nov., Massilia aquatica sp. nov., Massilia mucilaginosa sp. nov., Massilia frigida sp. nov. isolated from streams, lakes and regoliths.</title>
        <authorList>
            <person name="Holochova P."/>
            <person name="Sedlacek I."/>
            <person name="Kralova S."/>
            <person name="Maslanova I."/>
            <person name="Busse H.-J."/>
            <person name="Stankova E."/>
            <person name="Vrbovska V."/>
            <person name="Kovarovic V."/>
            <person name="Bartak M."/>
            <person name="Svec P."/>
            <person name="Pantucek R."/>
        </authorList>
    </citation>
    <scope>NUCLEOTIDE SEQUENCE [LARGE SCALE GENOMIC DNA]</scope>
    <source>
        <strain evidence="1 2">CCM 8695</strain>
    </source>
</reference>
<evidence type="ECO:0008006" key="3">
    <source>
        <dbReference type="Google" id="ProtNLM"/>
    </source>
</evidence>